<protein>
    <submittedName>
        <fullName evidence="2">GNAT family N-acetyltransferase</fullName>
    </submittedName>
</protein>
<comment type="caution">
    <text evidence="2">The sequence shown here is derived from an EMBL/GenBank/DDBJ whole genome shotgun (WGS) entry which is preliminary data.</text>
</comment>
<dbReference type="Pfam" id="PF00583">
    <property type="entry name" value="Acetyltransf_1"/>
    <property type="match status" value="1"/>
</dbReference>
<evidence type="ECO:0000259" key="1">
    <source>
        <dbReference type="PROSITE" id="PS51186"/>
    </source>
</evidence>
<dbReference type="AlphaFoldDB" id="A0A942UIV6"/>
<dbReference type="SUPFAM" id="SSF55729">
    <property type="entry name" value="Acyl-CoA N-acyltransferases (Nat)"/>
    <property type="match status" value="1"/>
</dbReference>
<name>A0A942UIV6_9BACI</name>
<evidence type="ECO:0000313" key="2">
    <source>
        <dbReference type="EMBL" id="MBS4222265.1"/>
    </source>
</evidence>
<gene>
    <name evidence="2" type="ORF">KHA91_05770</name>
</gene>
<dbReference type="CDD" id="cd04301">
    <property type="entry name" value="NAT_SF"/>
    <property type="match status" value="1"/>
</dbReference>
<keyword evidence="3" id="KW-1185">Reference proteome</keyword>
<dbReference type="Gene3D" id="3.40.630.30">
    <property type="match status" value="1"/>
</dbReference>
<sequence length="183" mass="21044">MKRIPLKMVKKDLLNIPEYTLPTGFQIRLFEKGDEHNWARIESSVDEFKNEIAALEHFTKEFGSHIDEMSNRCLFIENEHGEAIATTTAWYGDLNGDGEISGRIHWVSVVPKYQGKKLSKPLLSAALNILARHHSKAYLTSQTTSYQAINMYLNYGFEPYLTAPSCYEAWSLMENTLNRRILL</sequence>
<dbReference type="PROSITE" id="PS51186">
    <property type="entry name" value="GNAT"/>
    <property type="match status" value="1"/>
</dbReference>
<reference evidence="2 3" key="1">
    <citation type="submission" date="2021-05" db="EMBL/GenBank/DDBJ databases">
        <title>Novel Bacillus species.</title>
        <authorList>
            <person name="Liu G."/>
        </authorList>
    </citation>
    <scope>NUCLEOTIDE SEQUENCE [LARGE SCALE GENOMIC DNA]</scope>
    <source>
        <strain evidence="2 3">FJAT-49682</strain>
    </source>
</reference>
<dbReference type="GO" id="GO:0016747">
    <property type="term" value="F:acyltransferase activity, transferring groups other than amino-acyl groups"/>
    <property type="evidence" value="ECO:0007669"/>
    <property type="project" value="InterPro"/>
</dbReference>
<evidence type="ECO:0000313" key="3">
    <source>
        <dbReference type="Proteomes" id="UP000676456"/>
    </source>
</evidence>
<dbReference type="Proteomes" id="UP000676456">
    <property type="component" value="Unassembled WGS sequence"/>
</dbReference>
<dbReference type="EMBL" id="JAGYPN010000001">
    <property type="protein sequence ID" value="MBS4222265.1"/>
    <property type="molecule type" value="Genomic_DNA"/>
</dbReference>
<proteinExistence type="predicted"/>
<feature type="domain" description="N-acetyltransferase" evidence="1">
    <location>
        <begin position="25"/>
        <end position="178"/>
    </location>
</feature>
<accession>A0A942UIV6</accession>
<organism evidence="2 3">
    <name type="scientific">Lederbergia citrea</name>
    <dbReference type="NCBI Taxonomy" id="2833581"/>
    <lineage>
        <taxon>Bacteria</taxon>
        <taxon>Bacillati</taxon>
        <taxon>Bacillota</taxon>
        <taxon>Bacilli</taxon>
        <taxon>Bacillales</taxon>
        <taxon>Bacillaceae</taxon>
        <taxon>Lederbergia</taxon>
    </lineage>
</organism>
<dbReference type="InterPro" id="IPR000182">
    <property type="entry name" value="GNAT_dom"/>
</dbReference>
<dbReference type="InterPro" id="IPR016181">
    <property type="entry name" value="Acyl_CoA_acyltransferase"/>
</dbReference>
<dbReference type="RefSeq" id="WP_213097221.1">
    <property type="nucleotide sequence ID" value="NZ_JAGYPK010000001.1"/>
</dbReference>